<dbReference type="EMBL" id="ATBP01000971">
    <property type="protein sequence ID" value="ETR68393.1"/>
    <property type="molecule type" value="Genomic_DNA"/>
</dbReference>
<evidence type="ECO:0000313" key="3">
    <source>
        <dbReference type="Proteomes" id="UP000189670"/>
    </source>
</evidence>
<dbReference type="PROSITE" id="PS50853">
    <property type="entry name" value="FN3"/>
    <property type="match status" value="1"/>
</dbReference>
<dbReference type="Proteomes" id="UP000189670">
    <property type="component" value="Unassembled WGS sequence"/>
</dbReference>
<proteinExistence type="predicted"/>
<feature type="domain" description="Fibronectin type-III" evidence="1">
    <location>
        <begin position="494"/>
        <end position="598"/>
    </location>
</feature>
<dbReference type="InterPro" id="IPR013783">
    <property type="entry name" value="Ig-like_fold"/>
</dbReference>
<dbReference type="InterPro" id="IPR003961">
    <property type="entry name" value="FN3_dom"/>
</dbReference>
<organism evidence="2 3">
    <name type="scientific">Candidatus Magnetoglobus multicellularis str. Araruama</name>
    <dbReference type="NCBI Taxonomy" id="890399"/>
    <lineage>
        <taxon>Bacteria</taxon>
        <taxon>Pseudomonadati</taxon>
        <taxon>Thermodesulfobacteriota</taxon>
        <taxon>Desulfobacteria</taxon>
        <taxon>Desulfobacterales</taxon>
        <taxon>Desulfobacteraceae</taxon>
        <taxon>Candidatus Magnetoglobus</taxon>
    </lineage>
</organism>
<sequence>SGTISYDNPIFKYDASDTDGNIAGFYRTLGSKYKIDGNTPDESCFSLNKTYQASNLSDGSYTFYVRAKDNDGSLSPIVSKSVTVSTPVYSDHSATIHYQNFTSDRVIPGQILTLVLSYQNQSNVDWKSDSNQTHYVELQSVDQYGNSQESFLADSSWNSSSSVGSFNASNVAAPTHENAWFKFTARIPENAVPQTTKFAYFRPYNPQQGLFGEIIRLVFHIVEPEDSGSSVSAYYDWNFKYDSEGWRERNANSEGINANEYWVIDPVYDPVTFGGIVIDSELTSFHTDEYNVIEVRASIEHVFVENLEAHIQINGQFQPPIKLNYVSGAKVANSQCVYKGNIGYSGLVDGVRIDFVDGEDGNNDRVFIDYVRIYSSKPVTQNKPSGTLAITYDPHYNIFYLNYMLNEHSDSLKIIYSLDYGGNWKQIYELQSVGNNTSGNPAVNIDNSKDYTYIEFKLEVINNATNEKYISGIKKRNYTPLDDYVEKGAEYPVAPYLYGMGSYSDDDQVTIQWRKIIDSNNNDNVNYYEIEYADNDSFAGSSPINIGNPATGTNMYETIKYTISSLQDTKTYYFRVRGINNKGYGDWSNIRSLRIDIQDWPYFDTSYQEPANGAMNVSKTPILRWRAIDADGDDLDYKVVLV</sequence>
<gene>
    <name evidence="2" type="ORF">OMM_10574</name>
</gene>
<accession>A0A1V1P0Q3</accession>
<evidence type="ECO:0000313" key="2">
    <source>
        <dbReference type="EMBL" id="ETR68393.1"/>
    </source>
</evidence>
<dbReference type="SUPFAM" id="SSF49265">
    <property type="entry name" value="Fibronectin type III"/>
    <property type="match status" value="1"/>
</dbReference>
<feature type="non-terminal residue" evidence="2">
    <location>
        <position position="1"/>
    </location>
</feature>
<dbReference type="Gene3D" id="2.60.40.10">
    <property type="entry name" value="Immunoglobulins"/>
    <property type="match status" value="2"/>
</dbReference>
<protein>
    <recommendedName>
        <fullName evidence="1">Fibronectin type-III domain-containing protein</fullName>
    </recommendedName>
</protein>
<dbReference type="CDD" id="cd00063">
    <property type="entry name" value="FN3"/>
    <property type="match status" value="1"/>
</dbReference>
<dbReference type="InterPro" id="IPR011123">
    <property type="entry name" value="Y_Y_Y"/>
</dbReference>
<dbReference type="Pfam" id="PF07495">
    <property type="entry name" value="Y_Y_Y"/>
    <property type="match status" value="1"/>
</dbReference>
<dbReference type="AlphaFoldDB" id="A0A1V1P0Q3"/>
<name>A0A1V1P0Q3_9BACT</name>
<dbReference type="Pfam" id="PF00041">
    <property type="entry name" value="fn3"/>
    <property type="match status" value="1"/>
</dbReference>
<dbReference type="InterPro" id="IPR036116">
    <property type="entry name" value="FN3_sf"/>
</dbReference>
<reference evidence="3" key="1">
    <citation type="submission" date="2012-11" db="EMBL/GenBank/DDBJ databases">
        <authorList>
            <person name="Lucero-Rivera Y.E."/>
            <person name="Tovar-Ramirez D."/>
        </authorList>
    </citation>
    <scope>NUCLEOTIDE SEQUENCE [LARGE SCALE GENOMIC DNA]</scope>
    <source>
        <strain evidence="3">Araruama</strain>
    </source>
</reference>
<evidence type="ECO:0000259" key="1">
    <source>
        <dbReference type="PROSITE" id="PS50853"/>
    </source>
</evidence>
<comment type="caution">
    <text evidence="2">The sequence shown here is derived from an EMBL/GenBank/DDBJ whole genome shotgun (WGS) entry which is preliminary data.</text>
</comment>